<dbReference type="InterPro" id="IPR006597">
    <property type="entry name" value="Sel1-like"/>
</dbReference>
<reference evidence="2 3" key="1">
    <citation type="journal article" date="2009" name="Science">
        <title>Green evolution and dynamic adaptations revealed by genomes of the marine picoeukaryotes Micromonas.</title>
        <authorList>
            <person name="Worden A.Z."/>
            <person name="Lee J.H."/>
            <person name="Mock T."/>
            <person name="Rouze P."/>
            <person name="Simmons M.P."/>
            <person name="Aerts A.L."/>
            <person name="Allen A.E."/>
            <person name="Cuvelier M.L."/>
            <person name="Derelle E."/>
            <person name="Everett M.V."/>
            <person name="Foulon E."/>
            <person name="Grimwood J."/>
            <person name="Gundlach H."/>
            <person name="Henrissat B."/>
            <person name="Napoli C."/>
            <person name="McDonald S.M."/>
            <person name="Parker M.S."/>
            <person name="Rombauts S."/>
            <person name="Salamov A."/>
            <person name="Von Dassow P."/>
            <person name="Badger J.H."/>
            <person name="Coutinho P.M."/>
            <person name="Demir E."/>
            <person name="Dubchak I."/>
            <person name="Gentemann C."/>
            <person name="Eikrem W."/>
            <person name="Gready J.E."/>
            <person name="John U."/>
            <person name="Lanier W."/>
            <person name="Lindquist E.A."/>
            <person name="Lucas S."/>
            <person name="Mayer K.F."/>
            <person name="Moreau H."/>
            <person name="Not F."/>
            <person name="Otillar R."/>
            <person name="Panaud O."/>
            <person name="Pangilinan J."/>
            <person name="Paulsen I."/>
            <person name="Piegu B."/>
            <person name="Poliakov A."/>
            <person name="Robbens S."/>
            <person name="Schmutz J."/>
            <person name="Toulza E."/>
            <person name="Wyss T."/>
            <person name="Zelensky A."/>
            <person name="Zhou K."/>
            <person name="Armbrust E.V."/>
            <person name="Bhattacharya D."/>
            <person name="Goodenough U.W."/>
            <person name="Van de Peer Y."/>
            <person name="Grigoriev I.V."/>
        </authorList>
    </citation>
    <scope>NUCLEOTIDE SEQUENCE [LARGE SCALE GENOMIC DNA]</scope>
    <source>
        <strain evidence="2 3">CCMP1545</strain>
    </source>
</reference>
<dbReference type="OrthoDB" id="2384430at2759"/>
<dbReference type="RefSeq" id="XP_003055087.1">
    <property type="nucleotide sequence ID" value="XM_003055041.1"/>
</dbReference>
<evidence type="ECO:0000256" key="1">
    <source>
        <dbReference type="ARBA" id="ARBA00038101"/>
    </source>
</evidence>
<dbReference type="AlphaFoldDB" id="C1MI92"/>
<dbReference type="EMBL" id="GG663735">
    <property type="protein sequence ID" value="EEH60339.1"/>
    <property type="molecule type" value="Genomic_DNA"/>
</dbReference>
<comment type="similarity">
    <text evidence="1">Belongs to the sel-1 family.</text>
</comment>
<dbReference type="PANTHER" id="PTHR11102">
    <property type="entry name" value="SEL-1-LIKE PROTEIN"/>
    <property type="match status" value="1"/>
</dbReference>
<dbReference type="SMART" id="SM00671">
    <property type="entry name" value="SEL1"/>
    <property type="match status" value="3"/>
</dbReference>
<evidence type="ECO:0000313" key="2">
    <source>
        <dbReference type="EMBL" id="EEH60339.1"/>
    </source>
</evidence>
<protein>
    <submittedName>
        <fullName evidence="2">Predicted protein</fullName>
    </submittedName>
</protein>
<gene>
    <name evidence="2" type="ORF">MICPUCDRAFT_38048</name>
</gene>
<dbReference type="Pfam" id="PF08238">
    <property type="entry name" value="Sel1"/>
    <property type="match status" value="3"/>
</dbReference>
<accession>C1MI92</accession>
<evidence type="ECO:0000313" key="3">
    <source>
        <dbReference type="Proteomes" id="UP000001876"/>
    </source>
</evidence>
<dbReference type="STRING" id="564608.C1MI92"/>
<dbReference type="Proteomes" id="UP000001876">
    <property type="component" value="Unassembled WGS sequence"/>
</dbReference>
<dbReference type="InterPro" id="IPR050767">
    <property type="entry name" value="Sel1_AlgK"/>
</dbReference>
<proteinExistence type="inferred from homology"/>
<name>C1MI92_MICPC</name>
<organism evidence="3">
    <name type="scientific">Micromonas pusilla (strain CCMP1545)</name>
    <name type="common">Picoplanktonic green alga</name>
    <dbReference type="NCBI Taxonomy" id="564608"/>
    <lineage>
        <taxon>Eukaryota</taxon>
        <taxon>Viridiplantae</taxon>
        <taxon>Chlorophyta</taxon>
        <taxon>Mamiellophyceae</taxon>
        <taxon>Mamiellales</taxon>
        <taxon>Mamiellaceae</taxon>
        <taxon>Micromonas</taxon>
    </lineage>
</organism>
<dbReference type="InterPro" id="IPR011990">
    <property type="entry name" value="TPR-like_helical_dom_sf"/>
</dbReference>
<sequence length="212" mass="23765">MQGPQPAQPITNERTFLLMRKVEVDDDAEAAYELGMGHHFETNDARRQQYLARAVHLGHKHAQATCGSIAYAHAMTLAEGDPKRRETFEIAVKHFAQAARDMDHDDATHDLGVCHLHGRGVEKDEEKAEEFFRQAALRGHANAQYCVAMLVVGRDAQEAARWCANAAAQNHEGAKDFLEKMEKQYEKESIRDCMAGFESGRMSMNQNMHIGG</sequence>
<dbReference type="GeneID" id="9680562"/>
<keyword evidence="3" id="KW-1185">Reference proteome</keyword>
<dbReference type="SUPFAM" id="SSF81901">
    <property type="entry name" value="HCP-like"/>
    <property type="match status" value="1"/>
</dbReference>
<dbReference type="PANTHER" id="PTHR11102:SF160">
    <property type="entry name" value="ERAD-ASSOCIATED E3 UBIQUITIN-PROTEIN LIGASE COMPONENT HRD3"/>
    <property type="match status" value="1"/>
</dbReference>
<dbReference type="KEGG" id="mpp:MICPUCDRAFT_38048"/>
<dbReference type="Gene3D" id="1.25.40.10">
    <property type="entry name" value="Tetratricopeptide repeat domain"/>
    <property type="match status" value="1"/>
</dbReference>